<feature type="region of interest" description="Disordered" evidence="3">
    <location>
        <begin position="74"/>
        <end position="103"/>
    </location>
</feature>
<dbReference type="AlphaFoldDB" id="A0A8B8ELZ2"/>
<feature type="domain" description="DDE Tnp4" evidence="4">
    <location>
        <begin position="331"/>
        <end position="500"/>
    </location>
</feature>
<keyword evidence="2" id="KW-0479">Metal-binding</keyword>
<gene>
    <name evidence="6" type="primary">LOC111135291</name>
</gene>
<name>A0A8B8ELZ2_CRAVI</name>
<evidence type="ECO:0000259" key="4">
    <source>
        <dbReference type="Pfam" id="PF13359"/>
    </source>
</evidence>
<dbReference type="OrthoDB" id="6111035at2759"/>
<protein>
    <submittedName>
        <fullName evidence="6">Uncharacterized protein LOC111135291 isoform X1</fullName>
    </submittedName>
</protein>
<organism evidence="5 6">
    <name type="scientific">Crassostrea virginica</name>
    <name type="common">Eastern oyster</name>
    <dbReference type="NCBI Taxonomy" id="6565"/>
    <lineage>
        <taxon>Eukaryota</taxon>
        <taxon>Metazoa</taxon>
        <taxon>Spiralia</taxon>
        <taxon>Lophotrochozoa</taxon>
        <taxon>Mollusca</taxon>
        <taxon>Bivalvia</taxon>
        <taxon>Autobranchia</taxon>
        <taxon>Pteriomorphia</taxon>
        <taxon>Ostreida</taxon>
        <taxon>Ostreoidea</taxon>
        <taxon>Ostreidae</taxon>
        <taxon>Crassostrea</taxon>
    </lineage>
</organism>
<dbReference type="GeneID" id="111135291"/>
<dbReference type="GO" id="GO:0046872">
    <property type="term" value="F:metal ion binding"/>
    <property type="evidence" value="ECO:0007669"/>
    <property type="project" value="UniProtKB-KW"/>
</dbReference>
<dbReference type="Pfam" id="PF13359">
    <property type="entry name" value="DDE_Tnp_4"/>
    <property type="match status" value="1"/>
</dbReference>
<evidence type="ECO:0000256" key="1">
    <source>
        <dbReference type="ARBA" id="ARBA00001968"/>
    </source>
</evidence>
<evidence type="ECO:0000256" key="3">
    <source>
        <dbReference type="SAM" id="MobiDB-lite"/>
    </source>
</evidence>
<dbReference type="KEGG" id="cvn:111135291"/>
<dbReference type="PANTHER" id="PTHR23080">
    <property type="entry name" value="THAP DOMAIN PROTEIN"/>
    <property type="match status" value="1"/>
</dbReference>
<dbReference type="InterPro" id="IPR027806">
    <property type="entry name" value="HARBI1_dom"/>
</dbReference>
<keyword evidence="5" id="KW-1185">Reference proteome</keyword>
<evidence type="ECO:0000313" key="5">
    <source>
        <dbReference type="Proteomes" id="UP000694844"/>
    </source>
</evidence>
<evidence type="ECO:0000256" key="2">
    <source>
        <dbReference type="ARBA" id="ARBA00022723"/>
    </source>
</evidence>
<proteinExistence type="predicted"/>
<reference evidence="6" key="1">
    <citation type="submission" date="2025-08" db="UniProtKB">
        <authorList>
            <consortium name="RefSeq"/>
        </authorList>
    </citation>
    <scope>IDENTIFICATION</scope>
    <source>
        <tissue evidence="6">Whole sample</tissue>
    </source>
</reference>
<sequence length="698" mass="79847">MFAIYSFIFRMPGLGPKNFPCVLCNKRTKPRERRKISKREKRFLQKQFLVTVKHENDTLCNKCRHKYYASEKKTINPSPEMENDNCFPTPKRRRSSALLSSPPSVSLSIPSTSRSHSNCFLCKRPGPKLIVVPASARFQVFLKCEIIIPAGSRCCPNHVDDGYFKADVWSQIKASKNSLLNRSSILDLVKRLRVMALQNSSRIDFESSTNLSDSDYWNLTGVSKEAFNELCGSLKDVRNTPVRSTRTSLGIFLFKLKSGLSNNMLSTIFNISKSSLRRAIASVRQSLVASFVPQNLGLQHVSREEVIEKHTRPLAQTLFGSFHNSEAILVLDGTYIYIQKSNNFQFQRRSYSFHKGRPLVKVMVVVTTTGYFLTAVGPYLADGKNNDAAILTHMFKTNVQDIQNWMHEEDIFVIDRGFRDAVSLLEEMGIRAEIPSFMKRGEKQLSTEDANLSRLVTKVRWVVESANSRIKRWKFLDKVLPTNQVPYVGDFVRIVCAISNKFLPALSKGQEDDVAVGARMLYLSRQVNTLKERVETEHLDTRRSTVWKEATQVVDFPRLSEERLRELTCGTYQLKLSKSYIQEHVDGKNDIFVHQEDPNLLKVKLQSRHTASKSHVLWISYTENDIVSWYCRCKTGARVVGVCAHIAAVLWYLGYARYRYNIDEDRIGVRDWSSFVEDAAAIPEEIDHSESDESIIEE</sequence>
<comment type="cofactor">
    <cofactor evidence="1">
        <name>a divalent metal cation</name>
        <dbReference type="ChEBI" id="CHEBI:60240"/>
    </cofactor>
</comment>
<accession>A0A8B8ELZ2</accession>
<dbReference type="RefSeq" id="XP_022340932.1">
    <property type="nucleotide sequence ID" value="XM_022485224.1"/>
</dbReference>
<evidence type="ECO:0000313" key="6">
    <source>
        <dbReference type="RefSeq" id="XP_022340932.1"/>
    </source>
</evidence>
<dbReference type="Proteomes" id="UP000694844">
    <property type="component" value="Chromosome 5"/>
</dbReference>